<dbReference type="SUPFAM" id="SSF88713">
    <property type="entry name" value="Glycoside hydrolase/deacetylase"/>
    <property type="match status" value="1"/>
</dbReference>
<evidence type="ECO:0000313" key="4">
    <source>
        <dbReference type="EMBL" id="OWP84102.1"/>
    </source>
</evidence>
<dbReference type="AlphaFoldDB" id="A0A246GJ17"/>
<dbReference type="GO" id="GO:0016810">
    <property type="term" value="F:hydrolase activity, acting on carbon-nitrogen (but not peptide) bonds"/>
    <property type="evidence" value="ECO:0007669"/>
    <property type="project" value="InterPro"/>
</dbReference>
<dbReference type="Proteomes" id="UP000197768">
    <property type="component" value="Unassembled WGS sequence"/>
</dbReference>
<gene>
    <name evidence="4" type="ORF">BWK59_07080</name>
</gene>
<evidence type="ECO:0000256" key="1">
    <source>
        <dbReference type="ARBA" id="ARBA00022723"/>
    </source>
</evidence>
<dbReference type="GO" id="GO:0016020">
    <property type="term" value="C:membrane"/>
    <property type="evidence" value="ECO:0007669"/>
    <property type="project" value="TreeGrafter"/>
</dbReference>
<dbReference type="InterPro" id="IPR050248">
    <property type="entry name" value="Polysacc_deacetylase_ArnD"/>
</dbReference>
<evidence type="ECO:0000313" key="5">
    <source>
        <dbReference type="Proteomes" id="UP000197768"/>
    </source>
</evidence>
<name>A0A246GJ17_9FLAO</name>
<dbReference type="GO" id="GO:0005975">
    <property type="term" value="P:carbohydrate metabolic process"/>
    <property type="evidence" value="ECO:0007669"/>
    <property type="project" value="InterPro"/>
</dbReference>
<dbReference type="PROSITE" id="PS51677">
    <property type="entry name" value="NODB"/>
    <property type="match status" value="1"/>
</dbReference>
<protein>
    <submittedName>
        <fullName evidence="4">Polysaccharide deacetylase family protein</fullName>
    </submittedName>
</protein>
<dbReference type="GO" id="GO:0046872">
    <property type="term" value="F:metal ion binding"/>
    <property type="evidence" value="ECO:0007669"/>
    <property type="project" value="UniProtKB-KW"/>
</dbReference>
<evidence type="ECO:0000256" key="2">
    <source>
        <dbReference type="ARBA" id="ARBA00022801"/>
    </source>
</evidence>
<dbReference type="InterPro" id="IPR002509">
    <property type="entry name" value="NODB_dom"/>
</dbReference>
<dbReference type="Gene3D" id="3.20.20.370">
    <property type="entry name" value="Glycoside hydrolase/deacetylase"/>
    <property type="match status" value="1"/>
</dbReference>
<dbReference type="PANTHER" id="PTHR10587:SF133">
    <property type="entry name" value="CHITIN DEACETYLASE 1-RELATED"/>
    <property type="match status" value="1"/>
</dbReference>
<feature type="domain" description="NodB homology" evidence="3">
    <location>
        <begin position="27"/>
        <end position="211"/>
    </location>
</feature>
<evidence type="ECO:0000259" key="3">
    <source>
        <dbReference type="PROSITE" id="PS51677"/>
    </source>
</evidence>
<dbReference type="InterPro" id="IPR011330">
    <property type="entry name" value="Glyco_hydro/deAcase_b/a-brl"/>
</dbReference>
<dbReference type="Pfam" id="PF01522">
    <property type="entry name" value="Polysacc_deac_1"/>
    <property type="match status" value="1"/>
</dbReference>
<reference evidence="4 5" key="1">
    <citation type="journal article" date="2017" name="Infect. Genet. Evol.">
        <title>Comparative genome analysis of fish pathogen Flavobacterium columnare reveals extensive sequence diversity within the species.</title>
        <authorList>
            <person name="Kayansamruaj P."/>
            <person name="Dong H.T."/>
            <person name="Hirono I."/>
            <person name="Kondo H."/>
            <person name="Senapin S."/>
            <person name="Rodkhum C."/>
        </authorList>
    </citation>
    <scope>NUCLEOTIDE SEQUENCE [LARGE SCALE GENOMIC DNA]</scope>
    <source>
        <strain evidence="4 5">1215</strain>
    </source>
</reference>
<sequence>MFYWVKTQNFIRCLFFNYIWFIPNKSKTIYLTFDDGPTPEVTEWVLDLLKEHNIKATFFCIGKNIKEYPKIFKRILSEGHSIGNHTYNHINGWKNSTHEYLNDIISCEKTIAENSGINQSNFKIFRPPYGKIRPNQSKELKKRGYKIIMWDILTADFDLSISNEECIKNATQKIESGSIIVFHDSKKAYHHLKNCLPKAITFYKEQGFSFDIIRN</sequence>
<accession>A0A246GJ17</accession>
<keyword evidence="1" id="KW-0479">Metal-binding</keyword>
<comment type="caution">
    <text evidence="4">The sequence shown here is derived from an EMBL/GenBank/DDBJ whole genome shotgun (WGS) entry which is preliminary data.</text>
</comment>
<organism evidence="4 5">
    <name type="scientific">Flavobacterium davisii</name>
    <dbReference type="NCBI Taxonomy" id="2906077"/>
    <lineage>
        <taxon>Bacteria</taxon>
        <taxon>Pseudomonadati</taxon>
        <taxon>Bacteroidota</taxon>
        <taxon>Flavobacteriia</taxon>
        <taxon>Flavobacteriales</taxon>
        <taxon>Flavobacteriaceae</taxon>
        <taxon>Flavobacterium</taxon>
    </lineage>
</organism>
<keyword evidence="2" id="KW-0378">Hydrolase</keyword>
<dbReference type="EMBL" id="MTCZ01000054">
    <property type="protein sequence ID" value="OWP84102.1"/>
    <property type="molecule type" value="Genomic_DNA"/>
</dbReference>
<dbReference type="RefSeq" id="WP_088392427.1">
    <property type="nucleotide sequence ID" value="NZ_CP097869.1"/>
</dbReference>
<dbReference type="CDD" id="cd10917">
    <property type="entry name" value="CE4_NodB_like_6s_7s"/>
    <property type="match status" value="1"/>
</dbReference>
<dbReference type="PANTHER" id="PTHR10587">
    <property type="entry name" value="GLYCOSYL TRANSFERASE-RELATED"/>
    <property type="match status" value="1"/>
</dbReference>
<proteinExistence type="predicted"/>